<dbReference type="RefSeq" id="WP_256790889.1">
    <property type="nucleotide sequence ID" value="NZ_JAATER010000296.1"/>
</dbReference>
<dbReference type="Proteomes" id="UP001142374">
    <property type="component" value="Unassembled WGS sequence"/>
</dbReference>
<gene>
    <name evidence="2" type="ORF">NQU55_19170</name>
</gene>
<dbReference type="Gene3D" id="3.40.50.450">
    <property type="match status" value="1"/>
</dbReference>
<evidence type="ECO:0000313" key="3">
    <source>
        <dbReference type="Proteomes" id="UP001142374"/>
    </source>
</evidence>
<proteinExistence type="predicted"/>
<feature type="compositionally biased region" description="Low complexity" evidence="1">
    <location>
        <begin position="165"/>
        <end position="185"/>
    </location>
</feature>
<organism evidence="2 3">
    <name type="scientific">Streptomyces telluris</name>
    <dbReference type="NCBI Taxonomy" id="2720021"/>
    <lineage>
        <taxon>Bacteria</taxon>
        <taxon>Bacillati</taxon>
        <taxon>Actinomycetota</taxon>
        <taxon>Actinomycetes</taxon>
        <taxon>Kitasatosporales</taxon>
        <taxon>Streptomycetaceae</taxon>
        <taxon>Streptomyces</taxon>
    </lineage>
</organism>
<dbReference type="EMBL" id="JANIID010000017">
    <property type="protein sequence ID" value="MCQ8771871.1"/>
    <property type="molecule type" value="Genomic_DNA"/>
</dbReference>
<sequence length="185" mass="18995">MIAVVGHRDLDAGTSLAADLCDLLKRCTTETSVLVRAGAGLPVVAGRAVRKAGRKLVVLLPAPAPGAGVLPPRDRVAAGELLVLAEHVRLLPYDPADRDASVSADEQLIRSCRQVVAVWDGSPSDGRDATAHLVAFARARSIPVTVFWPAGAVREGVPQGGARSTAADAPPGAGRATAAGSGRYR</sequence>
<feature type="region of interest" description="Disordered" evidence="1">
    <location>
        <begin position="157"/>
        <end position="185"/>
    </location>
</feature>
<evidence type="ECO:0000313" key="2">
    <source>
        <dbReference type="EMBL" id="MCQ8771871.1"/>
    </source>
</evidence>
<reference evidence="2" key="1">
    <citation type="submission" date="2022-06" db="EMBL/GenBank/DDBJ databases">
        <title>WGS of actinobacteria.</title>
        <authorList>
            <person name="Thawai C."/>
        </authorList>
    </citation>
    <scope>NUCLEOTIDE SEQUENCE</scope>
    <source>
        <strain evidence="2">AA8</strain>
    </source>
</reference>
<name>A0A9X2RPV3_9ACTN</name>
<keyword evidence="3" id="KW-1185">Reference proteome</keyword>
<protein>
    <submittedName>
        <fullName evidence="2">Uncharacterized protein</fullName>
    </submittedName>
</protein>
<dbReference type="AlphaFoldDB" id="A0A9X2RPV3"/>
<comment type="caution">
    <text evidence="2">The sequence shown here is derived from an EMBL/GenBank/DDBJ whole genome shotgun (WGS) entry which is preliminary data.</text>
</comment>
<accession>A0A9X2RPV3</accession>
<evidence type="ECO:0000256" key="1">
    <source>
        <dbReference type="SAM" id="MobiDB-lite"/>
    </source>
</evidence>